<dbReference type="InterPro" id="IPR045372">
    <property type="entry name" value="YidB"/>
</dbReference>
<feature type="region of interest" description="Disordered" evidence="1">
    <location>
        <begin position="9"/>
        <end position="35"/>
    </location>
</feature>
<feature type="compositionally biased region" description="Acidic residues" evidence="1">
    <location>
        <begin position="167"/>
        <end position="179"/>
    </location>
</feature>
<dbReference type="RefSeq" id="WP_168052317.1">
    <property type="nucleotide sequence ID" value="NZ_JAATJR010000006.1"/>
</dbReference>
<proteinExistence type="predicted"/>
<organism evidence="2 3">
    <name type="scientific">Falsiroseomonas frigidaquae</name>
    <dbReference type="NCBI Taxonomy" id="487318"/>
    <lineage>
        <taxon>Bacteria</taxon>
        <taxon>Pseudomonadati</taxon>
        <taxon>Pseudomonadota</taxon>
        <taxon>Alphaproteobacteria</taxon>
        <taxon>Acetobacterales</taxon>
        <taxon>Roseomonadaceae</taxon>
        <taxon>Falsiroseomonas</taxon>
    </lineage>
</organism>
<dbReference type="EMBL" id="JAAVTX010000006">
    <property type="protein sequence ID" value="NKE47212.1"/>
    <property type="molecule type" value="Genomic_DNA"/>
</dbReference>
<comment type="caution">
    <text evidence="2">The sequence shown here is derived from an EMBL/GenBank/DDBJ whole genome shotgun (WGS) entry which is preliminary data.</text>
</comment>
<gene>
    <name evidence="2" type="ORF">HB662_20710</name>
</gene>
<evidence type="ECO:0000256" key="1">
    <source>
        <dbReference type="SAM" id="MobiDB-lite"/>
    </source>
</evidence>
<dbReference type="Pfam" id="PF20159">
    <property type="entry name" value="YidB"/>
    <property type="match status" value="1"/>
</dbReference>
<evidence type="ECO:0000313" key="2">
    <source>
        <dbReference type="EMBL" id="NKE47212.1"/>
    </source>
</evidence>
<dbReference type="Proteomes" id="UP000765160">
    <property type="component" value="Unassembled WGS sequence"/>
</dbReference>
<dbReference type="SUPFAM" id="SSF140804">
    <property type="entry name" value="YidB-like"/>
    <property type="match status" value="1"/>
</dbReference>
<keyword evidence="3" id="KW-1185">Reference proteome</keyword>
<reference evidence="2 3" key="1">
    <citation type="submission" date="2020-03" db="EMBL/GenBank/DDBJ databases">
        <title>Roseomonas selenitidurans sp. nov. isolated from soil.</title>
        <authorList>
            <person name="Liu H."/>
        </authorList>
    </citation>
    <scope>NUCLEOTIDE SEQUENCE [LARGE SCALE GENOMIC DNA]</scope>
    <source>
        <strain evidence="2 3">JCM 15073</strain>
    </source>
</reference>
<protein>
    <submittedName>
        <fullName evidence="2">DUF937 domain-containing protein</fullName>
    </submittedName>
</protein>
<accession>A0ABX1F4I3</accession>
<dbReference type="Gene3D" id="1.10.10.690">
    <property type="entry name" value="YidB-like"/>
    <property type="match status" value="1"/>
</dbReference>
<dbReference type="InterPro" id="IPR027405">
    <property type="entry name" value="YidB-like"/>
</dbReference>
<evidence type="ECO:0000313" key="3">
    <source>
        <dbReference type="Proteomes" id="UP000765160"/>
    </source>
</evidence>
<sequence length="189" mass="19448">MTDILSRILSRSGEAPHQTMEGHSSGELGGGSLTEIMDGLFGHPGGLDLHEAEAGAAQAAGADGMNLTVLRALLTSLTHGSGGPRGLATLTDRLRAAGLGPQVKSWIAQGGNQPADPAALERALPPGALAEVEARTGLGRDDVLARLSQGLPRMVDRLTPDGRLPGPDEDLPEAEEDEVLSGFGIRLGR</sequence>
<feature type="region of interest" description="Disordered" evidence="1">
    <location>
        <begin position="155"/>
        <end position="189"/>
    </location>
</feature>
<name>A0ABX1F4I3_9PROT</name>